<organism evidence="2 3">
    <name type="scientific">Marasmius tenuissimus</name>
    <dbReference type="NCBI Taxonomy" id="585030"/>
    <lineage>
        <taxon>Eukaryota</taxon>
        <taxon>Fungi</taxon>
        <taxon>Dikarya</taxon>
        <taxon>Basidiomycota</taxon>
        <taxon>Agaricomycotina</taxon>
        <taxon>Agaricomycetes</taxon>
        <taxon>Agaricomycetidae</taxon>
        <taxon>Agaricales</taxon>
        <taxon>Marasmiineae</taxon>
        <taxon>Marasmiaceae</taxon>
        <taxon>Marasmius</taxon>
    </lineage>
</organism>
<evidence type="ECO:0000313" key="2">
    <source>
        <dbReference type="EMBL" id="KAL0059593.1"/>
    </source>
</evidence>
<dbReference type="PANTHER" id="PTHR45348">
    <property type="entry name" value="HYPOTHETICAL OXIDOREDUCTASE (EUROFUNG)"/>
    <property type="match status" value="1"/>
</dbReference>
<dbReference type="InterPro" id="IPR011032">
    <property type="entry name" value="GroES-like_sf"/>
</dbReference>
<evidence type="ECO:0000259" key="1">
    <source>
        <dbReference type="SMART" id="SM00829"/>
    </source>
</evidence>
<dbReference type="InterPro" id="IPR047122">
    <property type="entry name" value="Trans-enoyl_RdTase-like"/>
</dbReference>
<name>A0ABR2ZE61_9AGAR</name>
<feature type="domain" description="Enoyl reductase (ER)" evidence="1">
    <location>
        <begin position="14"/>
        <end position="338"/>
    </location>
</feature>
<dbReference type="SMART" id="SM00829">
    <property type="entry name" value="PKS_ER"/>
    <property type="match status" value="1"/>
</dbReference>
<comment type="caution">
    <text evidence="2">The sequence shown here is derived from an EMBL/GenBank/DDBJ whole genome shotgun (WGS) entry which is preliminary data.</text>
</comment>
<dbReference type="Gene3D" id="3.40.50.720">
    <property type="entry name" value="NAD(P)-binding Rossmann-like Domain"/>
    <property type="match status" value="1"/>
</dbReference>
<dbReference type="SUPFAM" id="SSF51735">
    <property type="entry name" value="NAD(P)-binding Rossmann-fold domains"/>
    <property type="match status" value="1"/>
</dbReference>
<accession>A0ABR2ZE61</accession>
<sequence length="344" mass="37044">MSSQKALFITEKQGSFAVDTRDIQAPGAGEILVEVKAAALNPVDWKIQKYGIFLQKYPAVVGTDIAGDVVKLGKGVQGFNVGDRVLFQGYFTNDYAGFQQFTKVAAEIAAKIPEAISYSQAASVPLTLATAAIGLYWTEKGAGLNPKLDKKIQFPGQPAVVVGGSSSVGQYGSPQDMRLIQTRVINATFSLYSHSDAQRTLGATHVVDRTSVAIQDLPTEVKKITKVPVKTVYDAISLPDTQNASYNILAEGGNLVIVLDSQIKNPVESKKVHHVFGSVQPEPNRPFGRTLYKKLTQFLQDGTVKPNRVEELPNGLAGIPDGLKQLENDQVSGLKLIALPHETA</sequence>
<dbReference type="InterPro" id="IPR020843">
    <property type="entry name" value="ER"/>
</dbReference>
<gene>
    <name evidence="2" type="ORF">AAF712_013644</name>
</gene>
<keyword evidence="3" id="KW-1185">Reference proteome</keyword>
<reference evidence="2 3" key="1">
    <citation type="submission" date="2024-05" db="EMBL/GenBank/DDBJ databases">
        <title>A draft genome resource for the thread blight pathogen Marasmius tenuissimus strain MS-2.</title>
        <authorList>
            <person name="Yulfo-Soto G.E."/>
            <person name="Baruah I.K."/>
            <person name="Amoako-Attah I."/>
            <person name="Bukari Y."/>
            <person name="Meinhardt L.W."/>
            <person name="Bailey B.A."/>
            <person name="Cohen S.P."/>
        </authorList>
    </citation>
    <scope>NUCLEOTIDE SEQUENCE [LARGE SCALE GENOMIC DNA]</scope>
    <source>
        <strain evidence="2 3">MS-2</strain>
    </source>
</reference>
<dbReference type="Proteomes" id="UP001437256">
    <property type="component" value="Unassembled WGS sequence"/>
</dbReference>
<dbReference type="InterPro" id="IPR036291">
    <property type="entry name" value="NAD(P)-bd_dom_sf"/>
</dbReference>
<proteinExistence type="predicted"/>
<protein>
    <recommendedName>
        <fullName evidence="1">Enoyl reductase (ER) domain-containing protein</fullName>
    </recommendedName>
</protein>
<evidence type="ECO:0000313" key="3">
    <source>
        <dbReference type="Proteomes" id="UP001437256"/>
    </source>
</evidence>
<dbReference type="CDD" id="cd08249">
    <property type="entry name" value="enoyl_reductase_like"/>
    <property type="match status" value="1"/>
</dbReference>
<dbReference type="EMBL" id="JBBXMP010000216">
    <property type="protein sequence ID" value="KAL0059593.1"/>
    <property type="molecule type" value="Genomic_DNA"/>
</dbReference>
<dbReference type="Pfam" id="PF08240">
    <property type="entry name" value="ADH_N"/>
    <property type="match status" value="1"/>
</dbReference>
<dbReference type="PANTHER" id="PTHR45348:SF2">
    <property type="entry name" value="ZINC-TYPE ALCOHOL DEHYDROGENASE-LIKE PROTEIN C2E1P3.01"/>
    <property type="match status" value="1"/>
</dbReference>
<dbReference type="Gene3D" id="3.90.180.10">
    <property type="entry name" value="Medium-chain alcohol dehydrogenases, catalytic domain"/>
    <property type="match status" value="1"/>
</dbReference>
<dbReference type="InterPro" id="IPR013154">
    <property type="entry name" value="ADH-like_N"/>
</dbReference>
<dbReference type="SUPFAM" id="SSF50129">
    <property type="entry name" value="GroES-like"/>
    <property type="match status" value="1"/>
</dbReference>